<dbReference type="Proteomes" id="UP000256661">
    <property type="component" value="Unassembled WGS sequence"/>
</dbReference>
<dbReference type="AlphaFoldDB" id="A0A3D9SRG3"/>
<accession>A0A3D9SRG3</accession>
<sequence length="55" mass="6146">METGERPDWARKPLRQLTVSELTEALVYLEEREVADDALCRALAAQLADRTAAVC</sequence>
<proteinExistence type="predicted"/>
<gene>
    <name evidence="1" type="ORF">DFJ69_4036</name>
</gene>
<evidence type="ECO:0000313" key="2">
    <source>
        <dbReference type="Proteomes" id="UP000256661"/>
    </source>
</evidence>
<evidence type="ECO:0000313" key="1">
    <source>
        <dbReference type="EMBL" id="REE98546.1"/>
    </source>
</evidence>
<keyword evidence="2" id="KW-1185">Reference proteome</keyword>
<comment type="caution">
    <text evidence="1">The sequence shown here is derived from an EMBL/GenBank/DDBJ whole genome shotgun (WGS) entry which is preliminary data.</text>
</comment>
<dbReference type="EMBL" id="QTTT01000001">
    <property type="protein sequence ID" value="REE98546.1"/>
    <property type="molecule type" value="Genomic_DNA"/>
</dbReference>
<reference evidence="1 2" key="1">
    <citation type="submission" date="2018-08" db="EMBL/GenBank/DDBJ databases">
        <title>Sequencing the genomes of 1000 actinobacteria strains.</title>
        <authorList>
            <person name="Klenk H.-P."/>
        </authorList>
    </citation>
    <scope>NUCLEOTIDE SEQUENCE [LARGE SCALE GENOMIC DNA]</scope>
    <source>
        <strain evidence="1 2">DSM 43927</strain>
    </source>
</reference>
<organism evidence="1 2">
    <name type="scientific">Thermomonospora umbrina</name>
    <dbReference type="NCBI Taxonomy" id="111806"/>
    <lineage>
        <taxon>Bacteria</taxon>
        <taxon>Bacillati</taxon>
        <taxon>Actinomycetota</taxon>
        <taxon>Actinomycetes</taxon>
        <taxon>Streptosporangiales</taxon>
        <taxon>Thermomonosporaceae</taxon>
        <taxon>Thermomonospora</taxon>
    </lineage>
</organism>
<protein>
    <submittedName>
        <fullName evidence="1">Uncharacterized protein</fullName>
    </submittedName>
</protein>
<name>A0A3D9SRG3_9ACTN</name>